<dbReference type="RefSeq" id="WP_278735290.1">
    <property type="nucleotide sequence ID" value="NZ_JAHAIK010000004.1"/>
</dbReference>
<dbReference type="Proteomes" id="UP000730862">
    <property type="component" value="Unassembled WGS sequence"/>
</dbReference>
<evidence type="ECO:0000313" key="2">
    <source>
        <dbReference type="EMBL" id="MBS5964484.1"/>
    </source>
</evidence>
<reference evidence="2" key="1">
    <citation type="submission" date="2021-02" db="EMBL/GenBank/DDBJ databases">
        <title>Infant gut strain persistence is associated with maternal origin, phylogeny, and functional potential including surface adhesion and iron acquisition.</title>
        <authorList>
            <person name="Lou Y.C."/>
        </authorList>
    </citation>
    <scope>NUCLEOTIDE SEQUENCE</scope>
    <source>
        <strain evidence="2">L3_058_000G1_dasL3_058_000G1_concoct_72</strain>
    </source>
</reference>
<dbReference type="EMBL" id="JAHAIK010000004">
    <property type="protein sequence ID" value="MBS5964484.1"/>
    <property type="molecule type" value="Genomic_DNA"/>
</dbReference>
<accession>A0A943LGM9</accession>
<gene>
    <name evidence="2" type="ORF">KIA07_02320</name>
</gene>
<dbReference type="GO" id="GO:0006644">
    <property type="term" value="P:phospholipid metabolic process"/>
    <property type="evidence" value="ECO:0007669"/>
    <property type="project" value="InterPro"/>
</dbReference>
<protein>
    <recommendedName>
        <fullName evidence="4">Phospholipase</fullName>
    </recommendedName>
</protein>
<proteinExistence type="predicted"/>
<evidence type="ECO:0000256" key="1">
    <source>
        <dbReference type="SAM" id="SignalP"/>
    </source>
</evidence>
<dbReference type="GO" id="GO:0004623">
    <property type="term" value="F:phospholipase A2 activity"/>
    <property type="evidence" value="ECO:0007669"/>
    <property type="project" value="InterPro"/>
</dbReference>
<dbReference type="GO" id="GO:0050482">
    <property type="term" value="P:arachidonate secretion"/>
    <property type="evidence" value="ECO:0007669"/>
    <property type="project" value="InterPro"/>
</dbReference>
<dbReference type="Gene3D" id="1.20.90.10">
    <property type="entry name" value="Phospholipase A2 domain"/>
    <property type="match status" value="1"/>
</dbReference>
<sequence length="176" mass="19705">MKKLFNMFFMATMVLSMFLGTVCYAGAEDSLNDQIAIIEEYLVKDENFVSFNLEKAIADGIDKEIIEIGECINELSDAYNASNHNDKQLLRSIEVAIYGNYCGPNTPWNKKDAPIDTLDTYCMYHDLCYLSKGWGNKECNRKFVQQLKSAISRGAIPKGKAMIVAKGAIAIFSKLS</sequence>
<evidence type="ECO:0000313" key="3">
    <source>
        <dbReference type="Proteomes" id="UP000730862"/>
    </source>
</evidence>
<organism evidence="2 3">
    <name type="scientific">Finegoldia magna</name>
    <name type="common">Peptostreptococcus magnus</name>
    <dbReference type="NCBI Taxonomy" id="1260"/>
    <lineage>
        <taxon>Bacteria</taxon>
        <taxon>Bacillati</taxon>
        <taxon>Bacillota</taxon>
        <taxon>Tissierellia</taxon>
        <taxon>Tissierellales</taxon>
        <taxon>Peptoniphilaceae</taxon>
        <taxon>Finegoldia</taxon>
    </lineage>
</organism>
<feature type="chain" id="PRO_5036680567" description="Phospholipase" evidence="1">
    <location>
        <begin position="28"/>
        <end position="176"/>
    </location>
</feature>
<comment type="caution">
    <text evidence="2">The sequence shown here is derived from an EMBL/GenBank/DDBJ whole genome shotgun (WGS) entry which is preliminary data.</text>
</comment>
<name>A0A943LGM9_FINMA</name>
<feature type="signal peptide" evidence="1">
    <location>
        <begin position="1"/>
        <end position="27"/>
    </location>
</feature>
<keyword evidence="1" id="KW-0732">Signal</keyword>
<dbReference type="AlphaFoldDB" id="A0A943LGM9"/>
<evidence type="ECO:0008006" key="4">
    <source>
        <dbReference type="Google" id="ProtNLM"/>
    </source>
</evidence>
<dbReference type="InterPro" id="IPR036444">
    <property type="entry name" value="PLipase_A2_dom_sf"/>
</dbReference>
<dbReference type="SUPFAM" id="SSF48619">
    <property type="entry name" value="Phospholipase A2, PLA2"/>
    <property type="match status" value="1"/>
</dbReference>